<reference evidence="1 2" key="1">
    <citation type="submission" date="2021-03" db="EMBL/GenBank/DDBJ databases">
        <authorList>
            <person name="King G.J."/>
            <person name="Bancroft I."/>
            <person name="Baten A."/>
            <person name="Bloomfield J."/>
            <person name="Borpatragohain P."/>
            <person name="He Z."/>
            <person name="Irish N."/>
            <person name="Irwin J."/>
            <person name="Liu K."/>
            <person name="Mauleon R.P."/>
            <person name="Moore J."/>
            <person name="Morris R."/>
            <person name="Ostergaard L."/>
            <person name="Wang B."/>
            <person name="Wells R."/>
        </authorList>
    </citation>
    <scope>NUCLEOTIDE SEQUENCE [LARGE SCALE GENOMIC DNA]</scope>
    <source>
        <strain evidence="1">R-o-18</strain>
        <tissue evidence="1">Leaf</tissue>
    </source>
</reference>
<organism evidence="1 2">
    <name type="scientific">Brassica rapa subsp. trilocularis</name>
    <dbReference type="NCBI Taxonomy" id="1813537"/>
    <lineage>
        <taxon>Eukaryota</taxon>
        <taxon>Viridiplantae</taxon>
        <taxon>Streptophyta</taxon>
        <taxon>Embryophyta</taxon>
        <taxon>Tracheophyta</taxon>
        <taxon>Spermatophyta</taxon>
        <taxon>Magnoliopsida</taxon>
        <taxon>eudicotyledons</taxon>
        <taxon>Gunneridae</taxon>
        <taxon>Pentapetalae</taxon>
        <taxon>rosids</taxon>
        <taxon>malvids</taxon>
        <taxon>Brassicales</taxon>
        <taxon>Brassicaceae</taxon>
        <taxon>Brassiceae</taxon>
        <taxon>Brassica</taxon>
    </lineage>
</organism>
<accession>A0ABQ7NE33</accession>
<evidence type="ECO:0000313" key="1">
    <source>
        <dbReference type="EMBL" id="KAG5408325.1"/>
    </source>
</evidence>
<keyword evidence="2" id="KW-1185">Reference proteome</keyword>
<evidence type="ECO:0000313" key="2">
    <source>
        <dbReference type="Proteomes" id="UP000823674"/>
    </source>
</evidence>
<dbReference type="EMBL" id="JADBGQ010000002">
    <property type="protein sequence ID" value="KAG5408325.1"/>
    <property type="molecule type" value="Genomic_DNA"/>
</dbReference>
<gene>
    <name evidence="1" type="primary">A02g500700.1_BraROA</name>
    <name evidence="1" type="ORF">IGI04_004644</name>
</gene>
<dbReference type="Proteomes" id="UP000823674">
    <property type="component" value="Chromosome A02"/>
</dbReference>
<proteinExistence type="predicted"/>
<comment type="caution">
    <text evidence="1">The sequence shown here is derived from an EMBL/GenBank/DDBJ whole genome shotgun (WGS) entry which is preliminary data.</text>
</comment>
<sequence length="62" mass="6862">MHTCLSMWFSFCKVESLSSSSEFLFSKSFTLVSNSPNWGPGYSPQHVWVIASCLGVLLKKGS</sequence>
<protein>
    <submittedName>
        <fullName evidence="1">Uncharacterized protein</fullName>
    </submittedName>
</protein>
<name>A0ABQ7NE33_BRACM</name>